<evidence type="ECO:0000313" key="1">
    <source>
        <dbReference type="EMBL" id="KAG5480431.1"/>
    </source>
</evidence>
<protein>
    <submittedName>
        <fullName evidence="1">Uncharacterized protein</fullName>
    </submittedName>
</protein>
<dbReference type="Proteomes" id="UP000674143">
    <property type="component" value="Chromosome 20"/>
</dbReference>
<dbReference type="EMBL" id="JAFHLR010000020">
    <property type="protein sequence ID" value="KAG5480431.1"/>
    <property type="molecule type" value="Genomic_DNA"/>
</dbReference>
<evidence type="ECO:0000313" key="2">
    <source>
        <dbReference type="Proteomes" id="UP000674143"/>
    </source>
</evidence>
<comment type="caution">
    <text evidence="1">The sequence shown here is derived from an EMBL/GenBank/DDBJ whole genome shotgun (WGS) entry which is preliminary data.</text>
</comment>
<sequence length="243" mass="26590">MEWSEVLELFVGCGLVFNHFGYVDYRIPFEFRGTVPDLCLEIHVTEPTMLTLILSQRDCKGTVRESEDYDPIMISIAGATTTTASPVSQDGSMRSSVAFSYSAVPNSAQSVVRECSLLVNSSADAEAPSKSFTFLQGRDICAMYRFAPEQSPYLVVPRLLMQHSNRINGEKVSSAAAASTPNSASTKPCVLGVLSRLAFTPPRAGACSFAQAAGGEPRLRQIPELCQQLRRGQEDLLRETLRR</sequence>
<reference evidence="1 2" key="1">
    <citation type="submission" date="2021-02" db="EMBL/GenBank/DDBJ databases">
        <title>Leishmania (Mundinia) orientalis Genome sequencing and assembly.</title>
        <authorList>
            <person name="Almutairi H."/>
            <person name="Gatherer D."/>
        </authorList>
    </citation>
    <scope>NUCLEOTIDE SEQUENCE [LARGE SCALE GENOMIC DNA]</scope>
    <source>
        <strain evidence="1">LSCM4</strain>
    </source>
</reference>
<organism evidence="1 2">
    <name type="scientific">Leishmania orientalis</name>
    <dbReference type="NCBI Taxonomy" id="2249476"/>
    <lineage>
        <taxon>Eukaryota</taxon>
        <taxon>Discoba</taxon>
        <taxon>Euglenozoa</taxon>
        <taxon>Kinetoplastea</taxon>
        <taxon>Metakinetoplastina</taxon>
        <taxon>Trypanosomatida</taxon>
        <taxon>Trypanosomatidae</taxon>
        <taxon>Leishmaniinae</taxon>
        <taxon>Leishmania</taxon>
    </lineage>
</organism>
<dbReference type="AlphaFoldDB" id="A0A836HLY9"/>
<proteinExistence type="predicted"/>
<accession>A0A836HLY9</accession>
<gene>
    <name evidence="1" type="ORF">LSCM4_06198</name>
</gene>
<dbReference type="GeneID" id="92362056"/>
<name>A0A836HLY9_9TRYP</name>
<dbReference type="RefSeq" id="XP_067063762.1">
    <property type="nucleotide sequence ID" value="XM_067208122.1"/>
</dbReference>
<keyword evidence="2" id="KW-1185">Reference proteome</keyword>
<dbReference type="KEGG" id="loi:92362056"/>